<gene>
    <name evidence="3" type="ORF">SAMN05443665_1018129</name>
</gene>
<feature type="domain" description="DUF1023" evidence="2">
    <location>
        <begin position="87"/>
        <end position="284"/>
    </location>
</feature>
<evidence type="ECO:0000313" key="3">
    <source>
        <dbReference type="EMBL" id="SNT19084.1"/>
    </source>
</evidence>
<evidence type="ECO:0000256" key="1">
    <source>
        <dbReference type="SAM" id="SignalP"/>
    </source>
</evidence>
<feature type="signal peptide" evidence="1">
    <location>
        <begin position="1"/>
        <end position="22"/>
    </location>
</feature>
<dbReference type="GO" id="GO:0016787">
    <property type="term" value="F:hydrolase activity"/>
    <property type="evidence" value="ECO:0007669"/>
    <property type="project" value="UniProtKB-KW"/>
</dbReference>
<dbReference type="Gene3D" id="3.40.50.1820">
    <property type="entry name" value="alpha/beta hydrolase"/>
    <property type="match status" value="1"/>
</dbReference>
<keyword evidence="4" id="KW-1185">Reference proteome</keyword>
<keyword evidence="1" id="KW-0732">Signal</keyword>
<proteinExistence type="predicted"/>
<dbReference type="InterPro" id="IPR010427">
    <property type="entry name" value="DUF1023"/>
</dbReference>
<name>A0A239KPI0_9ACTN</name>
<dbReference type="AlphaFoldDB" id="A0A239KPI0"/>
<dbReference type="SUPFAM" id="SSF53474">
    <property type="entry name" value="alpha/beta-Hydrolases"/>
    <property type="match status" value="1"/>
</dbReference>
<dbReference type="Pfam" id="PF06259">
    <property type="entry name" value="Abhydrolase_8"/>
    <property type="match status" value="1"/>
</dbReference>
<accession>A0A239KPI0</accession>
<feature type="chain" id="PRO_5013371665" evidence="1">
    <location>
        <begin position="23"/>
        <end position="350"/>
    </location>
</feature>
<organism evidence="3 4">
    <name type="scientific">Actinomadura meyerae</name>
    <dbReference type="NCBI Taxonomy" id="240840"/>
    <lineage>
        <taxon>Bacteria</taxon>
        <taxon>Bacillati</taxon>
        <taxon>Actinomycetota</taxon>
        <taxon>Actinomycetes</taxon>
        <taxon>Streptosporangiales</taxon>
        <taxon>Thermomonosporaceae</taxon>
        <taxon>Actinomadura</taxon>
    </lineage>
</organism>
<dbReference type="RefSeq" id="WP_089327563.1">
    <property type="nucleotide sequence ID" value="NZ_FZOR01000018.1"/>
</dbReference>
<evidence type="ECO:0000313" key="4">
    <source>
        <dbReference type="Proteomes" id="UP000198318"/>
    </source>
</evidence>
<dbReference type="InterPro" id="IPR029058">
    <property type="entry name" value="AB_hydrolase_fold"/>
</dbReference>
<dbReference type="EMBL" id="FZOR01000018">
    <property type="protein sequence ID" value="SNT19084.1"/>
    <property type="molecule type" value="Genomic_DNA"/>
</dbReference>
<keyword evidence="3" id="KW-0378">Hydrolase</keyword>
<sequence length="350" mass="36383">MPGVRQSLSAVSLLAAGSVAPAAVPADPYEAPGPLPALSASALAARYQATGRDIGRALTTAERVHDEDRARALSAFLTPGRRFLAFDPRGSGRAVEVIGDLEHADRIAVVIPGADNTLANYDSPKFVGGGSRALYQEARAQAARAQEAHAQQARAQEARGHEARADVPLSRFAVIAWLGYDSPSTLSTAVLTSSRAEDGARGLERFLSGIHQVNGHARFALLCHSYGSVVCAKAAPHLAPLPVDDIAVFGSPGTTVDTASDLGTSARVWAGRSKGDWMRYVPNVHFAGLGFGTDPVSPRFGALRFDAGTGPHSAYLKPGSRALRNLTLIALGHTAEAGHAGAIRAGAVHA</sequence>
<protein>
    <submittedName>
        <fullName evidence="3">Alpha/beta hydrolase</fullName>
    </submittedName>
</protein>
<dbReference type="OrthoDB" id="5170249at2"/>
<reference evidence="3 4" key="1">
    <citation type="submission" date="2017-06" db="EMBL/GenBank/DDBJ databases">
        <authorList>
            <person name="Kim H.J."/>
            <person name="Triplett B.A."/>
        </authorList>
    </citation>
    <scope>NUCLEOTIDE SEQUENCE [LARGE SCALE GENOMIC DNA]</scope>
    <source>
        <strain evidence="3 4">DSM 44715</strain>
    </source>
</reference>
<dbReference type="Proteomes" id="UP000198318">
    <property type="component" value="Unassembled WGS sequence"/>
</dbReference>
<evidence type="ECO:0000259" key="2">
    <source>
        <dbReference type="Pfam" id="PF06259"/>
    </source>
</evidence>